<evidence type="ECO:0000256" key="1">
    <source>
        <dbReference type="SAM" id="SignalP"/>
    </source>
</evidence>
<dbReference type="SUPFAM" id="SSF159121">
    <property type="entry name" value="BC4932-like"/>
    <property type="match status" value="1"/>
</dbReference>
<accession>A0A387BHI6</accession>
<proteinExistence type="predicted"/>
<dbReference type="OrthoDB" id="2243114at2"/>
<dbReference type="AlphaFoldDB" id="A0A387BHI6"/>
<organism evidence="2 3">
    <name type="scientific">Lactococcus allomyrinae</name>
    <dbReference type="NCBI Taxonomy" id="2419773"/>
    <lineage>
        <taxon>Bacteria</taxon>
        <taxon>Bacillati</taxon>
        <taxon>Bacillota</taxon>
        <taxon>Bacilli</taxon>
        <taxon>Lactobacillales</taxon>
        <taxon>Streptococcaceae</taxon>
        <taxon>Lactococcus</taxon>
    </lineage>
</organism>
<dbReference type="RefSeq" id="WP_120771875.1">
    <property type="nucleotide sequence ID" value="NZ_CP032627.1"/>
</dbReference>
<dbReference type="Proteomes" id="UP000269374">
    <property type="component" value="Chromosome"/>
</dbReference>
<keyword evidence="3" id="KW-1185">Reference proteome</keyword>
<evidence type="ECO:0000313" key="2">
    <source>
        <dbReference type="EMBL" id="AYG00487.1"/>
    </source>
</evidence>
<dbReference type="Gene3D" id="2.40.50.480">
    <property type="match status" value="1"/>
</dbReference>
<dbReference type="PANTHER" id="PTHR36433">
    <property type="entry name" value="HYPOTHETICAL CYTOSOLIC PROTEIN"/>
    <property type="match status" value="1"/>
</dbReference>
<dbReference type="EMBL" id="CP032627">
    <property type="protein sequence ID" value="AYG00487.1"/>
    <property type="molecule type" value="Genomic_DNA"/>
</dbReference>
<dbReference type="Pfam" id="PF06486">
    <property type="entry name" value="DUF1093"/>
    <property type="match status" value="1"/>
</dbReference>
<gene>
    <name evidence="2" type="ORF">D7I46_04905</name>
</gene>
<reference evidence="2 3" key="1">
    <citation type="submission" date="2018-09" db="EMBL/GenBank/DDBJ databases">
        <title>Genome sequencing of strain 1JSPR-7.</title>
        <authorList>
            <person name="Heo J."/>
            <person name="Kim S.-J."/>
            <person name="Kwon S.-W."/>
        </authorList>
    </citation>
    <scope>NUCLEOTIDE SEQUENCE [LARGE SCALE GENOMIC DNA]</scope>
    <source>
        <strain evidence="2 3">1JSPR-7</strain>
    </source>
</reference>
<evidence type="ECO:0000313" key="3">
    <source>
        <dbReference type="Proteomes" id="UP000269374"/>
    </source>
</evidence>
<dbReference type="PANTHER" id="PTHR36433:SF2">
    <property type="entry name" value="YXEA FAMILY PROTEIN"/>
    <property type="match status" value="1"/>
</dbReference>
<dbReference type="NCBIfam" id="TIGR01655">
    <property type="entry name" value="yxeA_fam"/>
    <property type="match status" value="1"/>
</dbReference>
<sequence length="117" mass="13518">MKKIILSIPLIIIALLSLTACSKEFDDSFKQSVYYTKIETSPAQSKDSENKPYYLYHQTFVNDKGEAVKFDMKEYRSEPLKLDSYLKVMINKKDGVKSWEEISKKAIPNTALDKLNK</sequence>
<name>A0A387BHI6_9LACT</name>
<keyword evidence="1" id="KW-0732">Signal</keyword>
<protein>
    <submittedName>
        <fullName evidence="2">YxeA family protein</fullName>
    </submittedName>
</protein>
<dbReference type="KEGG" id="lact:D7I46_04905"/>
<dbReference type="InterPro" id="IPR006542">
    <property type="entry name" value="DUF1093"/>
</dbReference>
<dbReference type="PROSITE" id="PS51257">
    <property type="entry name" value="PROKAR_LIPOPROTEIN"/>
    <property type="match status" value="1"/>
</dbReference>
<feature type="signal peptide" evidence="1">
    <location>
        <begin position="1"/>
        <end position="22"/>
    </location>
</feature>
<dbReference type="InterPro" id="IPR036166">
    <property type="entry name" value="YxeA-like_sf"/>
</dbReference>
<feature type="chain" id="PRO_5017232078" evidence="1">
    <location>
        <begin position="23"/>
        <end position="117"/>
    </location>
</feature>